<dbReference type="InterPro" id="IPR019923">
    <property type="entry name" value="Lucif-like_OxRdtase_MSMEG_2516"/>
</dbReference>
<name>A0ABW7XJA9_9MICO</name>
<evidence type="ECO:0000313" key="2">
    <source>
        <dbReference type="EMBL" id="MFI2487574.1"/>
    </source>
</evidence>
<reference evidence="2 3" key="1">
    <citation type="submission" date="2024-10" db="EMBL/GenBank/DDBJ databases">
        <title>The Natural Products Discovery Center: Release of the First 8490 Sequenced Strains for Exploring Actinobacteria Biosynthetic Diversity.</title>
        <authorList>
            <person name="Kalkreuter E."/>
            <person name="Kautsar S.A."/>
            <person name="Yang D."/>
            <person name="Bader C.D."/>
            <person name="Teijaro C.N."/>
            <person name="Fluegel L."/>
            <person name="Davis C.M."/>
            <person name="Simpson J.R."/>
            <person name="Lauterbach L."/>
            <person name="Steele A.D."/>
            <person name="Gui C."/>
            <person name="Meng S."/>
            <person name="Li G."/>
            <person name="Viehrig K."/>
            <person name="Ye F."/>
            <person name="Su P."/>
            <person name="Kiefer A.F."/>
            <person name="Nichols A."/>
            <person name="Cepeda A.J."/>
            <person name="Yan W."/>
            <person name="Fan B."/>
            <person name="Jiang Y."/>
            <person name="Adhikari A."/>
            <person name="Zheng C.-J."/>
            <person name="Schuster L."/>
            <person name="Cowan T.M."/>
            <person name="Smanski M.J."/>
            <person name="Chevrette M.G."/>
            <person name="De Carvalho L.P.S."/>
            <person name="Shen B."/>
        </authorList>
    </citation>
    <scope>NUCLEOTIDE SEQUENCE [LARGE SCALE GENOMIC DNA]</scope>
    <source>
        <strain evidence="2 3">NPDC019481</strain>
    </source>
</reference>
<organism evidence="2 3">
    <name type="scientific">Promicromonospora kroppenstedtii</name>
    <dbReference type="NCBI Taxonomy" id="440482"/>
    <lineage>
        <taxon>Bacteria</taxon>
        <taxon>Bacillati</taxon>
        <taxon>Actinomycetota</taxon>
        <taxon>Actinomycetes</taxon>
        <taxon>Micrococcales</taxon>
        <taxon>Promicromonosporaceae</taxon>
        <taxon>Promicromonospora</taxon>
    </lineage>
</organism>
<dbReference type="PANTHER" id="PTHR43244:SF2">
    <property type="entry name" value="CONSERVED HYPOTHETICAL ALANINE AND PROLINE-RICH PROTEIN"/>
    <property type="match status" value="1"/>
</dbReference>
<dbReference type="NCBIfam" id="TIGR03621">
    <property type="entry name" value="F420_MSMEG_2516"/>
    <property type="match status" value="1"/>
</dbReference>
<dbReference type="Proteomes" id="UP001611580">
    <property type="component" value="Unassembled WGS sequence"/>
</dbReference>
<evidence type="ECO:0000313" key="3">
    <source>
        <dbReference type="Proteomes" id="UP001611580"/>
    </source>
</evidence>
<dbReference type="PANTHER" id="PTHR43244">
    <property type="match status" value="1"/>
</dbReference>
<dbReference type="CDD" id="cd01097">
    <property type="entry name" value="Tetrahydromethanopterin_reductase"/>
    <property type="match status" value="1"/>
</dbReference>
<dbReference type="InterPro" id="IPR011251">
    <property type="entry name" value="Luciferase-like_dom"/>
</dbReference>
<proteinExistence type="predicted"/>
<keyword evidence="3" id="KW-1185">Reference proteome</keyword>
<dbReference type="InterPro" id="IPR050564">
    <property type="entry name" value="F420-G6PD/mer"/>
</dbReference>
<comment type="caution">
    <text evidence="2">The sequence shown here is derived from an EMBL/GenBank/DDBJ whole genome shotgun (WGS) entry which is preliminary data.</text>
</comment>
<dbReference type="Gene3D" id="3.20.20.30">
    <property type="entry name" value="Luciferase-like domain"/>
    <property type="match status" value="1"/>
</dbReference>
<feature type="domain" description="Luciferase-like" evidence="1">
    <location>
        <begin position="14"/>
        <end position="221"/>
    </location>
</feature>
<dbReference type="InterPro" id="IPR036661">
    <property type="entry name" value="Luciferase-like_sf"/>
</dbReference>
<evidence type="ECO:0000259" key="1">
    <source>
        <dbReference type="Pfam" id="PF00296"/>
    </source>
</evidence>
<gene>
    <name evidence="2" type="ORF">ACH47X_11725</name>
</gene>
<accession>A0ABW7XJA9</accession>
<dbReference type="SUPFAM" id="SSF51679">
    <property type="entry name" value="Bacterial luciferase-like"/>
    <property type="match status" value="1"/>
</dbReference>
<sequence>MTTTTPFRFGVVATPARTGTAWLDQVRHVERLGFDTLVAPDSIAHGLSVLPALAAAATVTSHLHLGTYVLANDFRHPVLVAKDAVALAVLSDGRFELGIGAGHPGTGPDNAMLGRTFDRPRVRVSRLAKSVRIIRRLLDGETVTTTGEHYATTDACVVPRDTDLPRVPLLIGAGGPRMITLAGQNADTVALGIPLDADDATAAALVKVLRDAATAAGRDAPLELNVNLMAVGDAVPRYLADRVDPTALAASGAVSVVTGPPQQMADQLRERRERLGISYLVVSEELMDAFTPVLRILSGE</sequence>
<dbReference type="Pfam" id="PF00296">
    <property type="entry name" value="Bac_luciferase"/>
    <property type="match status" value="1"/>
</dbReference>
<dbReference type="EMBL" id="JBIRYI010000006">
    <property type="protein sequence ID" value="MFI2487574.1"/>
    <property type="molecule type" value="Genomic_DNA"/>
</dbReference>
<dbReference type="RefSeq" id="WP_397404410.1">
    <property type="nucleotide sequence ID" value="NZ_JBIRYI010000006.1"/>
</dbReference>
<protein>
    <submittedName>
        <fullName evidence="2">TIGR03621 family F420-dependent LLM class oxidoreductase</fullName>
    </submittedName>
</protein>